<accession>A0A6J4LZV7</accession>
<dbReference type="InterPro" id="IPR047865">
    <property type="entry name" value="Ribosomal_uL10_bac_type"/>
</dbReference>
<keyword evidence="3 7" id="KW-0689">Ribosomal protein</keyword>
<evidence type="ECO:0000256" key="6">
    <source>
        <dbReference type="ARBA" id="ARBA00035202"/>
    </source>
</evidence>
<evidence type="ECO:0000256" key="7">
    <source>
        <dbReference type="HAMAP-Rule" id="MF_00362"/>
    </source>
</evidence>
<comment type="subunit">
    <text evidence="5 7">Part of the ribosomal stalk of the 50S ribosomal subunit. The N-terminus interacts with L11 and the large rRNA to form the base of the stalk. The C-terminus forms an elongated spine to which L12 dimers bind in a sequential fashion forming a multimeric L10(L12)X complex.</text>
</comment>
<dbReference type="HAMAP" id="MF_00362">
    <property type="entry name" value="Ribosomal_uL10"/>
    <property type="match status" value="1"/>
</dbReference>
<evidence type="ECO:0000256" key="2">
    <source>
        <dbReference type="ARBA" id="ARBA00008889"/>
    </source>
</evidence>
<proteinExistence type="inferred from homology"/>
<dbReference type="Gene3D" id="3.30.70.1730">
    <property type="match status" value="1"/>
</dbReference>
<protein>
    <recommendedName>
        <fullName evidence="6 7">Large ribosomal subunit protein uL10</fullName>
    </recommendedName>
</protein>
<dbReference type="EMBL" id="CADCUB010000129">
    <property type="protein sequence ID" value="CAA9346154.1"/>
    <property type="molecule type" value="Genomic_DNA"/>
</dbReference>
<keyword evidence="4 7" id="KW-0687">Ribonucleoprotein</keyword>
<dbReference type="InterPro" id="IPR043141">
    <property type="entry name" value="Ribosomal_uL10-like_sf"/>
</dbReference>
<dbReference type="PANTHER" id="PTHR11560">
    <property type="entry name" value="39S RIBOSOMAL PROTEIN L10, MITOCHONDRIAL"/>
    <property type="match status" value="1"/>
</dbReference>
<comment type="similarity">
    <text evidence="2 7">Belongs to the universal ribosomal protein uL10 family.</text>
</comment>
<dbReference type="GO" id="GO:0003735">
    <property type="term" value="F:structural constituent of ribosome"/>
    <property type="evidence" value="ECO:0007669"/>
    <property type="project" value="InterPro"/>
</dbReference>
<feature type="region of interest" description="Disordered" evidence="8">
    <location>
        <begin position="210"/>
        <end position="237"/>
    </location>
</feature>
<dbReference type="CDD" id="cd05797">
    <property type="entry name" value="Ribosomal_L10"/>
    <property type="match status" value="1"/>
</dbReference>
<comment type="function">
    <text evidence="1 7">Forms part of the ribosomal stalk, playing a central role in the interaction of the ribosome with GTP-bound translation factors.</text>
</comment>
<evidence type="ECO:0000256" key="8">
    <source>
        <dbReference type="SAM" id="MobiDB-lite"/>
    </source>
</evidence>
<organism evidence="9">
    <name type="scientific">uncultured Frankineae bacterium</name>
    <dbReference type="NCBI Taxonomy" id="437475"/>
    <lineage>
        <taxon>Bacteria</taxon>
        <taxon>Bacillati</taxon>
        <taxon>Actinomycetota</taxon>
        <taxon>Actinomycetes</taxon>
        <taxon>Frankiales</taxon>
        <taxon>environmental samples</taxon>
    </lineage>
</organism>
<dbReference type="GO" id="GO:0006412">
    <property type="term" value="P:translation"/>
    <property type="evidence" value="ECO:0007669"/>
    <property type="project" value="UniProtKB-UniRule"/>
</dbReference>
<evidence type="ECO:0000313" key="9">
    <source>
        <dbReference type="EMBL" id="CAA9346154.1"/>
    </source>
</evidence>
<dbReference type="InterPro" id="IPR002363">
    <property type="entry name" value="Ribosomal_uL10_CS_bac"/>
</dbReference>
<dbReference type="PROSITE" id="PS01109">
    <property type="entry name" value="RIBOSOMAL_L10"/>
    <property type="match status" value="1"/>
</dbReference>
<dbReference type="NCBIfam" id="NF000955">
    <property type="entry name" value="PRK00099.1-1"/>
    <property type="match status" value="1"/>
</dbReference>
<evidence type="ECO:0000256" key="4">
    <source>
        <dbReference type="ARBA" id="ARBA00023274"/>
    </source>
</evidence>
<dbReference type="GO" id="GO:0070180">
    <property type="term" value="F:large ribosomal subunit rRNA binding"/>
    <property type="evidence" value="ECO:0007669"/>
    <property type="project" value="UniProtKB-UniRule"/>
</dbReference>
<evidence type="ECO:0000256" key="5">
    <source>
        <dbReference type="ARBA" id="ARBA00026025"/>
    </source>
</evidence>
<dbReference type="Gene3D" id="6.10.250.290">
    <property type="match status" value="1"/>
</dbReference>
<evidence type="ECO:0000256" key="1">
    <source>
        <dbReference type="ARBA" id="ARBA00002633"/>
    </source>
</evidence>
<sequence>MSVDTAVPADVTDVQHRRATVRPDKAETVAELTEAFRGSAAAVLTEYRGLTVKQISALRTALGADTSYAVVKNTLTKIAAGEAGLEGVDALLTGPTAVAFVKGEPVEAAKALRDFARTNPALVVKGGVMEGRTLTADEVRRLADLESREVLLAKMAGALLASLSGAVRLFNEPLAKTARLAGALQDKAAQDPSVIGGAGTAATDLVEAAVQAEEQAAAPEPVGDDAATTSSTSDTPA</sequence>
<dbReference type="InterPro" id="IPR022973">
    <property type="entry name" value="Ribosomal_uL10_bac"/>
</dbReference>
<keyword evidence="7" id="KW-0699">rRNA-binding</keyword>
<reference evidence="9" key="1">
    <citation type="submission" date="2020-02" db="EMBL/GenBank/DDBJ databases">
        <authorList>
            <person name="Meier V. D."/>
        </authorList>
    </citation>
    <scope>NUCLEOTIDE SEQUENCE</scope>
    <source>
        <strain evidence="9">AVDCRST_MAG07</strain>
    </source>
</reference>
<evidence type="ECO:0000256" key="3">
    <source>
        <dbReference type="ARBA" id="ARBA00022980"/>
    </source>
</evidence>
<dbReference type="GO" id="GO:0015934">
    <property type="term" value="C:large ribosomal subunit"/>
    <property type="evidence" value="ECO:0007669"/>
    <property type="project" value="InterPro"/>
</dbReference>
<dbReference type="AlphaFoldDB" id="A0A6J4LZV7"/>
<keyword evidence="7" id="KW-0694">RNA-binding</keyword>
<name>A0A6J4LZV7_9ACTN</name>
<gene>
    <name evidence="7" type="primary">rplJ</name>
    <name evidence="9" type="ORF">AVDCRST_MAG07-2692</name>
</gene>
<dbReference type="Pfam" id="PF00466">
    <property type="entry name" value="Ribosomal_L10"/>
    <property type="match status" value="1"/>
</dbReference>
<dbReference type="InterPro" id="IPR001790">
    <property type="entry name" value="Ribosomal_uL10"/>
</dbReference>
<dbReference type="SUPFAM" id="SSF160369">
    <property type="entry name" value="Ribosomal protein L10-like"/>
    <property type="match status" value="1"/>
</dbReference>